<feature type="transmembrane region" description="Helical" evidence="3">
    <location>
        <begin position="7"/>
        <end position="28"/>
    </location>
</feature>
<dbReference type="Proteomes" id="UP001159179">
    <property type="component" value="Unassembled WGS sequence"/>
</dbReference>
<name>A0AAW6SQ40_9BACI</name>
<dbReference type="GO" id="GO:0000271">
    <property type="term" value="P:polysaccharide biosynthetic process"/>
    <property type="evidence" value="ECO:0007669"/>
    <property type="project" value="TreeGrafter"/>
</dbReference>
<feature type="transmembrane region" description="Helical" evidence="3">
    <location>
        <begin position="301"/>
        <end position="323"/>
    </location>
</feature>
<feature type="transmembrane region" description="Helical" evidence="3">
    <location>
        <begin position="40"/>
        <end position="57"/>
    </location>
</feature>
<evidence type="ECO:0000256" key="2">
    <source>
        <dbReference type="ARBA" id="ARBA00007400"/>
    </source>
</evidence>
<sequence>MIQFSRAFVPFLVILLHAKAFMNFYFHYNFLSLSNVSKSGGVYYFFALSGFMIFYLYKEEIGNHKIIKQYLYNRFIRIYPIYWIMTCGILIIFIIFPVLVQSHTVNMGKIITSLLLIPSKTEPVLGVAWSLVHTIYFYLIFTLVFIKYKLFSRYIPLLWIFFSIIFSIHLLHSSNYIINFLFNFNNLIFVLGILCAFLVTRIKININVSCFFVSLGIAGFPLSWINSQFTFIPIDLQITTTISSLFLILGFSSIDLQKEIKIPKFANFLGKASFSIYLTHFYCMSAISVLLSTYLKLPLPNFVIAILLITLSTLCGCLVYIFLEKPIYQKLKSYRNKRGTSHKPSSINV</sequence>
<keyword evidence="5" id="KW-0012">Acyltransferase</keyword>
<feature type="transmembrane region" description="Helical" evidence="3">
    <location>
        <begin position="274"/>
        <end position="295"/>
    </location>
</feature>
<feature type="transmembrane region" description="Helical" evidence="3">
    <location>
        <begin position="177"/>
        <end position="199"/>
    </location>
</feature>
<dbReference type="AlphaFoldDB" id="A0AAW6SQ40"/>
<protein>
    <submittedName>
        <fullName evidence="5">Acyltransferase</fullName>
    </submittedName>
</protein>
<keyword evidence="5" id="KW-0808">Transferase</keyword>
<keyword evidence="3" id="KW-0472">Membrane</keyword>
<dbReference type="GO" id="GO:0016747">
    <property type="term" value="F:acyltransferase activity, transferring groups other than amino-acyl groups"/>
    <property type="evidence" value="ECO:0007669"/>
    <property type="project" value="InterPro"/>
</dbReference>
<comment type="caution">
    <text evidence="5">The sequence shown here is derived from an EMBL/GenBank/DDBJ whole genome shotgun (WGS) entry which is preliminary data.</text>
</comment>
<proteinExistence type="inferred from homology"/>
<comment type="subcellular location">
    <subcellularLocation>
        <location evidence="1">Membrane</location>
    </subcellularLocation>
</comment>
<evidence type="ECO:0000256" key="1">
    <source>
        <dbReference type="ARBA" id="ARBA00004370"/>
    </source>
</evidence>
<organism evidence="5 6">
    <name type="scientific">Heyndrickxia oleronia</name>
    <dbReference type="NCBI Taxonomy" id="38875"/>
    <lineage>
        <taxon>Bacteria</taxon>
        <taxon>Bacillati</taxon>
        <taxon>Bacillota</taxon>
        <taxon>Bacilli</taxon>
        <taxon>Bacillales</taxon>
        <taxon>Bacillaceae</taxon>
        <taxon>Heyndrickxia</taxon>
    </lineage>
</organism>
<evidence type="ECO:0000313" key="6">
    <source>
        <dbReference type="Proteomes" id="UP001159179"/>
    </source>
</evidence>
<reference evidence="5" key="1">
    <citation type="submission" date="2023-03" db="EMBL/GenBank/DDBJ databases">
        <title>Bacterial isolates from washroom surfaces on a university campus.</title>
        <authorList>
            <person name="Holman D.B."/>
            <person name="Gzyl K.E."/>
            <person name="Taheri A.E."/>
        </authorList>
    </citation>
    <scope>NUCLEOTIDE SEQUENCE</scope>
    <source>
        <strain evidence="5">RD03</strain>
    </source>
</reference>
<evidence type="ECO:0000313" key="5">
    <source>
        <dbReference type="EMBL" id="MDH5159362.1"/>
    </source>
</evidence>
<dbReference type="PANTHER" id="PTHR23028:SF131">
    <property type="entry name" value="BLR2367 PROTEIN"/>
    <property type="match status" value="1"/>
</dbReference>
<dbReference type="GO" id="GO:0016020">
    <property type="term" value="C:membrane"/>
    <property type="evidence" value="ECO:0007669"/>
    <property type="project" value="TreeGrafter"/>
</dbReference>
<keyword evidence="3" id="KW-0812">Transmembrane</keyword>
<gene>
    <name evidence="5" type="ORF">P5X88_00320</name>
</gene>
<feature type="transmembrane region" description="Helical" evidence="3">
    <location>
        <begin position="206"/>
        <end position="225"/>
    </location>
</feature>
<dbReference type="InterPro" id="IPR050879">
    <property type="entry name" value="Acyltransferase_3"/>
</dbReference>
<feature type="transmembrane region" description="Helical" evidence="3">
    <location>
        <begin position="78"/>
        <end position="100"/>
    </location>
</feature>
<dbReference type="EMBL" id="JAROYP010000001">
    <property type="protein sequence ID" value="MDH5159362.1"/>
    <property type="molecule type" value="Genomic_DNA"/>
</dbReference>
<feature type="transmembrane region" description="Helical" evidence="3">
    <location>
        <begin position="124"/>
        <end position="146"/>
    </location>
</feature>
<dbReference type="InterPro" id="IPR002656">
    <property type="entry name" value="Acyl_transf_3_dom"/>
</dbReference>
<feature type="domain" description="Acyltransferase 3" evidence="4">
    <location>
        <begin position="6"/>
        <end position="319"/>
    </location>
</feature>
<feature type="transmembrane region" description="Helical" evidence="3">
    <location>
        <begin position="231"/>
        <end position="254"/>
    </location>
</feature>
<accession>A0AAW6SQ40</accession>
<keyword evidence="3" id="KW-1133">Transmembrane helix</keyword>
<dbReference type="Pfam" id="PF01757">
    <property type="entry name" value="Acyl_transf_3"/>
    <property type="match status" value="1"/>
</dbReference>
<evidence type="ECO:0000256" key="3">
    <source>
        <dbReference type="SAM" id="Phobius"/>
    </source>
</evidence>
<evidence type="ECO:0000259" key="4">
    <source>
        <dbReference type="Pfam" id="PF01757"/>
    </source>
</evidence>
<dbReference type="PANTHER" id="PTHR23028">
    <property type="entry name" value="ACETYLTRANSFERASE"/>
    <property type="match status" value="1"/>
</dbReference>
<feature type="transmembrane region" description="Helical" evidence="3">
    <location>
        <begin position="153"/>
        <end position="171"/>
    </location>
</feature>
<comment type="similarity">
    <text evidence="2">Belongs to the acyltransferase 3 family.</text>
</comment>